<dbReference type="PROSITE" id="PS50082">
    <property type="entry name" value="WD_REPEATS_2"/>
    <property type="match status" value="1"/>
</dbReference>
<dbReference type="InterPro" id="IPR036322">
    <property type="entry name" value="WD40_repeat_dom_sf"/>
</dbReference>
<dbReference type="GO" id="GO:0006355">
    <property type="term" value="P:regulation of DNA-templated transcription"/>
    <property type="evidence" value="ECO:0007669"/>
    <property type="project" value="InterPro"/>
</dbReference>
<keyword evidence="1" id="KW-0853">WD repeat</keyword>
<keyword evidence="3" id="KW-1185">Reference proteome</keyword>
<accession>A0A8J5IGY1</accession>
<evidence type="ECO:0000313" key="3">
    <source>
        <dbReference type="Proteomes" id="UP000734854"/>
    </source>
</evidence>
<dbReference type="InterPro" id="IPR001680">
    <property type="entry name" value="WD40_rpt"/>
</dbReference>
<organism evidence="2 3">
    <name type="scientific">Zingiber officinale</name>
    <name type="common">Ginger</name>
    <name type="synonym">Amomum zingiber</name>
    <dbReference type="NCBI Taxonomy" id="94328"/>
    <lineage>
        <taxon>Eukaryota</taxon>
        <taxon>Viridiplantae</taxon>
        <taxon>Streptophyta</taxon>
        <taxon>Embryophyta</taxon>
        <taxon>Tracheophyta</taxon>
        <taxon>Spermatophyta</taxon>
        <taxon>Magnoliopsida</taxon>
        <taxon>Liliopsida</taxon>
        <taxon>Zingiberales</taxon>
        <taxon>Zingiberaceae</taxon>
        <taxon>Zingiber</taxon>
    </lineage>
</organism>
<sequence>MKAKRIRLDSSAYIEIIKLYMDNDIWKKAMNLVKTKLRGHQNKITSLAFSASLNVLKSARADAQYCVWSIDAREMKKACFIHKGTELGYWFSLSKLWVSSTDTLRIAPPSV</sequence>
<feature type="repeat" description="WD" evidence="1">
    <location>
        <begin position="37"/>
        <end position="78"/>
    </location>
</feature>
<name>A0A8J5IGY1_ZINOF</name>
<dbReference type="InterPro" id="IPR015943">
    <property type="entry name" value="WD40/YVTN_repeat-like_dom_sf"/>
</dbReference>
<comment type="caution">
    <text evidence="2">The sequence shown here is derived from an EMBL/GenBank/DDBJ whole genome shotgun (WGS) entry which is preliminary data.</text>
</comment>
<proteinExistence type="predicted"/>
<dbReference type="PANTHER" id="PTHR44083:SF5">
    <property type="entry name" value="PROTEIN TOPLESS-RELATED PROTEIN 2"/>
    <property type="match status" value="1"/>
</dbReference>
<gene>
    <name evidence="2" type="ORF">ZIOFF_008807</name>
</gene>
<dbReference type="PROSITE" id="PS50294">
    <property type="entry name" value="WD_REPEATS_REGION"/>
    <property type="match status" value="1"/>
</dbReference>
<evidence type="ECO:0000256" key="1">
    <source>
        <dbReference type="PROSITE-ProRule" id="PRU00221"/>
    </source>
</evidence>
<dbReference type="EMBL" id="JACMSC010000002">
    <property type="protein sequence ID" value="KAG6534901.1"/>
    <property type="molecule type" value="Genomic_DNA"/>
</dbReference>
<protein>
    <submittedName>
        <fullName evidence="2">Uncharacterized protein</fullName>
    </submittedName>
</protein>
<dbReference type="InterPro" id="IPR027728">
    <property type="entry name" value="Topless_fam"/>
</dbReference>
<reference evidence="2 3" key="1">
    <citation type="submission" date="2020-08" db="EMBL/GenBank/DDBJ databases">
        <title>Plant Genome Project.</title>
        <authorList>
            <person name="Zhang R.-G."/>
        </authorList>
    </citation>
    <scope>NUCLEOTIDE SEQUENCE [LARGE SCALE GENOMIC DNA]</scope>
    <source>
        <tissue evidence="2">Rhizome</tissue>
    </source>
</reference>
<dbReference type="SUPFAM" id="SSF50978">
    <property type="entry name" value="WD40 repeat-like"/>
    <property type="match status" value="1"/>
</dbReference>
<dbReference type="PANTHER" id="PTHR44083">
    <property type="entry name" value="TOPLESS-RELATED PROTEIN 1-RELATED"/>
    <property type="match status" value="1"/>
</dbReference>
<evidence type="ECO:0000313" key="2">
    <source>
        <dbReference type="EMBL" id="KAG6534901.1"/>
    </source>
</evidence>
<dbReference type="Proteomes" id="UP000734854">
    <property type="component" value="Unassembled WGS sequence"/>
</dbReference>
<dbReference type="Gene3D" id="2.130.10.10">
    <property type="entry name" value="YVTN repeat-like/Quinoprotein amine dehydrogenase"/>
    <property type="match status" value="1"/>
</dbReference>
<dbReference type="AlphaFoldDB" id="A0A8J5IGY1"/>